<proteinExistence type="predicted"/>
<dbReference type="PANTHER" id="PTHR33112">
    <property type="entry name" value="DOMAIN PROTEIN, PUTATIVE-RELATED"/>
    <property type="match status" value="1"/>
</dbReference>
<sequence>MLDKSSSEILKLPLATGYDPSVTSGARPLCSDCQKLVVWIREPSRKQDDCLKSQFKANLKTPRLLALDCLLCKFVLYKVFDGRVLNKHWADEETLPYTVVAQPHGERSQGLFEVFWEETLPYPSPGITIPAYYYFADPVRIGKRAVWQESEPTFDSRLQTLAQWISDCECLHGNCVEEPSTLPRRLLDLSELEQLGQVKLIESSTIIERSIKYATLSHCWGPPTFKPPLRTTKFSYAEHSRGISLNHLTLNFHDAVLICRKIGLSYVWIDSLCIIQDDGADWEAEAVKMADVYRGGYINIAVNAAHDAHGGIIDGTLWQREFGSLSGGNISAGADPEVLDFSSPYAAHNTWMWWIESYSIRQLTYASDISHAIAGLISYFRKKTGCRPILGMWEETLAFDLNWRHDFRCKKPDKNMFPSWSWLSILPRSDRREKLQPGGWHNNAFVPLRVELWEEKWAGVPYTSKLESSRLIISSFARNVTIRLPVDGSADALVAATGPEWNGGRGRYYSISYLEHGVSHLAVKVVHLAQYTRQPTSTDIDEPTPFVIDAFLVLKPSDDRPGCYERIGTGWVETEVEGGWKRGKHCDVNFKESGRESIELV</sequence>
<comment type="caution">
    <text evidence="2">The sequence shown here is derived from an EMBL/GenBank/DDBJ whole genome shotgun (WGS) entry which is preliminary data.</text>
</comment>
<dbReference type="EMBL" id="JAVFKD010000010">
    <property type="protein sequence ID" value="KAK5994315.1"/>
    <property type="molecule type" value="Genomic_DNA"/>
</dbReference>
<name>A0ABR0SQ56_9HYPO</name>
<evidence type="ECO:0000313" key="3">
    <source>
        <dbReference type="Proteomes" id="UP001338125"/>
    </source>
</evidence>
<evidence type="ECO:0000259" key="1">
    <source>
        <dbReference type="Pfam" id="PF06985"/>
    </source>
</evidence>
<dbReference type="InterPro" id="IPR010730">
    <property type="entry name" value="HET"/>
</dbReference>
<reference evidence="2 3" key="1">
    <citation type="submission" date="2024-01" db="EMBL/GenBank/DDBJ databases">
        <title>Complete genome of Cladobotryum mycophilum ATHUM6906.</title>
        <authorList>
            <person name="Christinaki A.C."/>
            <person name="Myridakis A.I."/>
            <person name="Kouvelis V.N."/>
        </authorList>
    </citation>
    <scope>NUCLEOTIDE SEQUENCE [LARGE SCALE GENOMIC DNA]</scope>
    <source>
        <strain evidence="2 3">ATHUM6906</strain>
    </source>
</reference>
<dbReference type="Proteomes" id="UP001338125">
    <property type="component" value="Unassembled WGS sequence"/>
</dbReference>
<dbReference type="PANTHER" id="PTHR33112:SF16">
    <property type="entry name" value="HETEROKARYON INCOMPATIBILITY DOMAIN-CONTAINING PROTEIN"/>
    <property type="match status" value="1"/>
</dbReference>
<dbReference type="Pfam" id="PF06985">
    <property type="entry name" value="HET"/>
    <property type="match status" value="1"/>
</dbReference>
<accession>A0ABR0SQ56</accession>
<feature type="domain" description="Heterokaryon incompatibility" evidence="1">
    <location>
        <begin position="213"/>
        <end position="311"/>
    </location>
</feature>
<keyword evidence="3" id="KW-1185">Reference proteome</keyword>
<gene>
    <name evidence="2" type="ORF">PT974_04788</name>
</gene>
<evidence type="ECO:0000313" key="2">
    <source>
        <dbReference type="EMBL" id="KAK5994315.1"/>
    </source>
</evidence>
<organism evidence="2 3">
    <name type="scientific">Cladobotryum mycophilum</name>
    <dbReference type="NCBI Taxonomy" id="491253"/>
    <lineage>
        <taxon>Eukaryota</taxon>
        <taxon>Fungi</taxon>
        <taxon>Dikarya</taxon>
        <taxon>Ascomycota</taxon>
        <taxon>Pezizomycotina</taxon>
        <taxon>Sordariomycetes</taxon>
        <taxon>Hypocreomycetidae</taxon>
        <taxon>Hypocreales</taxon>
        <taxon>Hypocreaceae</taxon>
        <taxon>Cladobotryum</taxon>
    </lineage>
</organism>
<protein>
    <recommendedName>
        <fullName evidence="1">Heterokaryon incompatibility domain-containing protein</fullName>
    </recommendedName>
</protein>